<evidence type="ECO:0000313" key="3">
    <source>
        <dbReference type="EMBL" id="BAY85836.1"/>
    </source>
</evidence>
<gene>
    <name evidence="3" type="ORF">NIES267_53420</name>
</gene>
<feature type="compositionally biased region" description="Polar residues" evidence="1">
    <location>
        <begin position="176"/>
        <end position="186"/>
    </location>
</feature>
<feature type="region of interest" description="Disordered" evidence="1">
    <location>
        <begin position="149"/>
        <end position="242"/>
    </location>
</feature>
<dbReference type="AlphaFoldDB" id="A0A1Z4LX56"/>
<keyword evidence="4" id="KW-1185">Reference proteome</keyword>
<feature type="region of interest" description="Disordered" evidence="1">
    <location>
        <begin position="417"/>
        <end position="572"/>
    </location>
</feature>
<protein>
    <submittedName>
        <fullName evidence="3">Uncharacterized protein</fullName>
    </submittedName>
</protein>
<reference evidence="3 4" key="1">
    <citation type="submission" date="2017-06" db="EMBL/GenBank/DDBJ databases">
        <title>Genome sequencing of cyanobaciteial culture collection at National Institute for Environmental Studies (NIES).</title>
        <authorList>
            <person name="Hirose Y."/>
            <person name="Shimura Y."/>
            <person name="Fujisawa T."/>
            <person name="Nakamura Y."/>
            <person name="Kawachi M."/>
        </authorList>
    </citation>
    <scope>NUCLEOTIDE SEQUENCE [LARGE SCALE GENOMIC DNA]</scope>
    <source>
        <strain evidence="3 4">NIES-267</strain>
    </source>
</reference>
<evidence type="ECO:0000256" key="1">
    <source>
        <dbReference type="SAM" id="MobiDB-lite"/>
    </source>
</evidence>
<dbReference type="EMBL" id="AP018227">
    <property type="protein sequence ID" value="BAY85836.1"/>
    <property type="molecule type" value="Genomic_DNA"/>
</dbReference>
<accession>A0A1Z4LX56</accession>
<name>A0A1Z4LX56_9CYAN</name>
<feature type="compositionally biased region" description="Basic and acidic residues" evidence="1">
    <location>
        <begin position="563"/>
        <end position="572"/>
    </location>
</feature>
<keyword evidence="2" id="KW-0472">Membrane</keyword>
<keyword evidence="2" id="KW-0812">Transmembrane</keyword>
<keyword evidence="2" id="KW-1133">Transmembrane helix</keyword>
<dbReference type="Proteomes" id="UP000218418">
    <property type="component" value="Chromosome"/>
</dbReference>
<dbReference type="OrthoDB" id="506407at2"/>
<sequence>MSYVSVLKNIPEFLSQPAGIAAIASVGIHGAIAFILPLMPVDSESNKKESPASVGIMELSQAEQGRLPQNKSPQISALPKASLQPGLTLPRFATQPTPLPNLPAGLDSTRVILPPLPQSGTTPNVSSLPKSGSLPVLRQPNFNSSFNAKAKSGGSFRSFNPRVKLGNPTPLISRRSAPSRNSTPSRNIPGIQSAPLPPELTRVPAPPPLPPMGNPGINAGNSVAVSSQISPNAGNNVPVNQPRRISPEEFIAPTNRNIPKAGDKLTFAGQNVRQWGSQPSGSRRIELPNQPSGNVNTVPAVQNGNASPKNPTKLALARQLSEVEQRFENVEAKPPISEVIKTKPGKEGKVEGTIVVDARGKVDYFKYVDRSVGSKLDKETRNYFRKYIKENRDTIRKNGTAKVYAFALDFKSDAPKTVEFSKPEDGKLVDRLRDKDEPSQQKPENLSRSSTPIKIDARPARGSVVVPTTDSSAPVKIKQPVQIRTSKPSATSPVEVRIRNTQEVPKVPSKPKPQARVNVKEPAPQATSKPSLSSRLRNVKKDSESEDNKKTSDSKNLIQRLRKIQERRENSN</sequence>
<feature type="transmembrane region" description="Helical" evidence="2">
    <location>
        <begin position="20"/>
        <end position="39"/>
    </location>
</feature>
<feature type="compositionally biased region" description="Polar residues" evidence="1">
    <location>
        <begin position="482"/>
        <end position="492"/>
    </location>
</feature>
<feature type="compositionally biased region" description="Pro residues" evidence="1">
    <location>
        <begin position="204"/>
        <end position="213"/>
    </location>
</feature>
<feature type="compositionally biased region" description="Polar residues" evidence="1">
    <location>
        <begin position="219"/>
        <end position="239"/>
    </location>
</feature>
<proteinExistence type="predicted"/>
<feature type="compositionally biased region" description="Polar residues" evidence="1">
    <location>
        <begin position="440"/>
        <end position="452"/>
    </location>
</feature>
<feature type="compositionally biased region" description="Basic and acidic residues" evidence="1">
    <location>
        <begin position="417"/>
        <end position="439"/>
    </location>
</feature>
<organism evidence="3 4">
    <name type="scientific">Calothrix parasitica NIES-267</name>
    <dbReference type="NCBI Taxonomy" id="1973488"/>
    <lineage>
        <taxon>Bacteria</taxon>
        <taxon>Bacillati</taxon>
        <taxon>Cyanobacteriota</taxon>
        <taxon>Cyanophyceae</taxon>
        <taxon>Nostocales</taxon>
        <taxon>Calotrichaceae</taxon>
        <taxon>Calothrix</taxon>
    </lineage>
</organism>
<feature type="compositionally biased region" description="Polar residues" evidence="1">
    <location>
        <begin position="525"/>
        <end position="536"/>
    </location>
</feature>
<evidence type="ECO:0000256" key="2">
    <source>
        <dbReference type="SAM" id="Phobius"/>
    </source>
</evidence>
<feature type="compositionally biased region" description="Basic and acidic residues" evidence="1">
    <location>
        <begin position="539"/>
        <end position="553"/>
    </location>
</feature>
<evidence type="ECO:0000313" key="4">
    <source>
        <dbReference type="Proteomes" id="UP000218418"/>
    </source>
</evidence>